<evidence type="ECO:0000256" key="9">
    <source>
        <dbReference type="ARBA" id="ARBA00022840"/>
    </source>
</evidence>
<keyword evidence="5" id="KW-0808">Transferase</keyword>
<dbReference type="CDD" id="cd23809">
    <property type="entry name" value="UBCc_UBE2Z"/>
    <property type="match status" value="1"/>
</dbReference>
<dbReference type="EC" id="2.3.2.23" evidence="3"/>
<dbReference type="Gene3D" id="3.10.110.10">
    <property type="entry name" value="Ubiquitin Conjugating Enzyme"/>
    <property type="match status" value="2"/>
</dbReference>
<dbReference type="PANTHER" id="PTHR46116">
    <property type="entry name" value="(E3-INDEPENDENT) E2 UBIQUITIN-CONJUGATING ENZYME"/>
    <property type="match status" value="1"/>
</dbReference>
<keyword evidence="9" id="KW-0067">ATP-binding</keyword>
<dbReference type="GeneID" id="54281011"/>
<keyword evidence="8" id="KW-0833">Ubl conjugation pathway</keyword>
<dbReference type="GO" id="GO:0005737">
    <property type="term" value="C:cytoplasm"/>
    <property type="evidence" value="ECO:0007669"/>
    <property type="project" value="UniProtKB-SubCell"/>
</dbReference>
<comment type="subcellular location">
    <subcellularLocation>
        <location evidence="2">Cytoplasm</location>
    </subcellularLocation>
    <subcellularLocation>
        <location evidence="1">Nucleus</location>
    </subcellularLocation>
</comment>
<dbReference type="GO" id="GO:0043066">
    <property type="term" value="P:negative regulation of apoptotic process"/>
    <property type="evidence" value="ECO:0007669"/>
    <property type="project" value="TreeGrafter"/>
</dbReference>
<evidence type="ECO:0000256" key="3">
    <source>
        <dbReference type="ARBA" id="ARBA00012486"/>
    </source>
</evidence>
<evidence type="ECO:0000256" key="12">
    <source>
        <dbReference type="ARBA" id="ARBA00041798"/>
    </source>
</evidence>
<dbReference type="GO" id="GO:0004869">
    <property type="term" value="F:cysteine-type endopeptidase inhibitor activity"/>
    <property type="evidence" value="ECO:0007669"/>
    <property type="project" value="TreeGrafter"/>
</dbReference>
<evidence type="ECO:0000256" key="5">
    <source>
        <dbReference type="ARBA" id="ARBA00022679"/>
    </source>
</evidence>
<sequence>MSNQSILRITRELGEIQRGSDLSLAVACRDIDVRHVRALIIGPPDTPYEFGFFEFTVKFTRDYPTKAPQVTAITTNSGRTRFNPNIYAGGRVCLSILGTWRGERGEEWSSAQGLESILISIQSLMSQNPYENEPGFEDANSDYDVKNQKAYVAKIRHETLRISVIERLEGYLGINTETPPNAATVYNAEEEYKANAIEAPFEPFKDLCKRRFLWYYASYLASVELEASKHKDGDRFEKMPFEGPGNTMEGTFQYSLLKARLQMIYQKLNEEALNWVKEGQVAAHKELSIANNLQRQFEQTVEKYKKNDSITLDLELVDRNPFVWQLVLFGRPMTNLDGGVFRVLIYLSPKFPDILPRVTFETPIFHHRVSPQGVICYNPARKDEMKSHVEAIIEAIDEESPAYDPRTLVHPEAAKLLWGPAEDRKVYNRRLRRSVQDSAE</sequence>
<dbReference type="PROSITE" id="PS50127">
    <property type="entry name" value="UBC_2"/>
    <property type="match status" value="2"/>
</dbReference>
<evidence type="ECO:0000313" key="16">
    <source>
        <dbReference type="EMBL" id="KAF2013118.1"/>
    </source>
</evidence>
<evidence type="ECO:0000259" key="15">
    <source>
        <dbReference type="PROSITE" id="PS50127"/>
    </source>
</evidence>
<evidence type="ECO:0000256" key="7">
    <source>
        <dbReference type="ARBA" id="ARBA00022741"/>
    </source>
</evidence>
<evidence type="ECO:0000256" key="13">
    <source>
        <dbReference type="ARBA" id="ARBA00042316"/>
    </source>
</evidence>
<dbReference type="FunFam" id="3.10.110.10:FF:000126">
    <property type="entry name" value="Ubiquitin conjugating enzyme, putative"/>
    <property type="match status" value="1"/>
</dbReference>
<dbReference type="InterPro" id="IPR000608">
    <property type="entry name" value="UBC"/>
</dbReference>
<dbReference type="InterPro" id="IPR016135">
    <property type="entry name" value="UBQ-conjugating_enzyme/RWD"/>
</dbReference>
<dbReference type="CDD" id="cd00195">
    <property type="entry name" value="UBCc_UEV"/>
    <property type="match status" value="1"/>
</dbReference>
<evidence type="ECO:0000256" key="14">
    <source>
        <dbReference type="ARBA" id="ARBA00042401"/>
    </source>
</evidence>
<accession>A0A6A5XIN5</accession>
<feature type="domain" description="UBC core" evidence="15">
    <location>
        <begin position="4"/>
        <end position="164"/>
    </location>
</feature>
<gene>
    <name evidence="16" type="ORF">BU24DRAFT_349669</name>
</gene>
<keyword evidence="4" id="KW-0963">Cytoplasm</keyword>
<reference evidence="16" key="1">
    <citation type="journal article" date="2020" name="Stud. Mycol.">
        <title>101 Dothideomycetes genomes: a test case for predicting lifestyles and emergence of pathogens.</title>
        <authorList>
            <person name="Haridas S."/>
            <person name="Albert R."/>
            <person name="Binder M."/>
            <person name="Bloem J."/>
            <person name="Labutti K."/>
            <person name="Salamov A."/>
            <person name="Andreopoulos B."/>
            <person name="Baker S."/>
            <person name="Barry K."/>
            <person name="Bills G."/>
            <person name="Bluhm B."/>
            <person name="Cannon C."/>
            <person name="Castanera R."/>
            <person name="Culley D."/>
            <person name="Daum C."/>
            <person name="Ezra D."/>
            <person name="Gonzalez J."/>
            <person name="Henrissat B."/>
            <person name="Kuo A."/>
            <person name="Liang C."/>
            <person name="Lipzen A."/>
            <person name="Lutzoni F."/>
            <person name="Magnuson J."/>
            <person name="Mondo S."/>
            <person name="Nolan M."/>
            <person name="Ohm R."/>
            <person name="Pangilinan J."/>
            <person name="Park H.-J."/>
            <person name="Ramirez L."/>
            <person name="Alfaro M."/>
            <person name="Sun H."/>
            <person name="Tritt A."/>
            <person name="Yoshinaga Y."/>
            <person name="Zwiers L.-H."/>
            <person name="Turgeon B."/>
            <person name="Goodwin S."/>
            <person name="Spatafora J."/>
            <person name="Crous P."/>
            <person name="Grigoriev I."/>
        </authorList>
    </citation>
    <scope>NUCLEOTIDE SEQUENCE</scope>
    <source>
        <strain evidence="16">CBS 175.79</strain>
    </source>
</reference>
<evidence type="ECO:0000256" key="2">
    <source>
        <dbReference type="ARBA" id="ARBA00004496"/>
    </source>
</evidence>
<organism evidence="16 17">
    <name type="scientific">Aaosphaeria arxii CBS 175.79</name>
    <dbReference type="NCBI Taxonomy" id="1450172"/>
    <lineage>
        <taxon>Eukaryota</taxon>
        <taxon>Fungi</taxon>
        <taxon>Dikarya</taxon>
        <taxon>Ascomycota</taxon>
        <taxon>Pezizomycotina</taxon>
        <taxon>Dothideomycetes</taxon>
        <taxon>Pleosporomycetidae</taxon>
        <taxon>Pleosporales</taxon>
        <taxon>Pleosporales incertae sedis</taxon>
        <taxon>Aaosphaeria</taxon>
    </lineage>
</organism>
<dbReference type="GO" id="GO:0005524">
    <property type="term" value="F:ATP binding"/>
    <property type="evidence" value="ECO:0007669"/>
    <property type="project" value="UniProtKB-KW"/>
</dbReference>
<dbReference type="SUPFAM" id="SSF54495">
    <property type="entry name" value="UBC-like"/>
    <property type="match status" value="2"/>
</dbReference>
<evidence type="ECO:0000256" key="10">
    <source>
        <dbReference type="ARBA" id="ARBA00023242"/>
    </source>
</evidence>
<dbReference type="EMBL" id="ML978071">
    <property type="protein sequence ID" value="KAF2013118.1"/>
    <property type="molecule type" value="Genomic_DNA"/>
</dbReference>
<dbReference type="GO" id="GO:0006915">
    <property type="term" value="P:apoptotic process"/>
    <property type="evidence" value="ECO:0007669"/>
    <property type="project" value="UniProtKB-KW"/>
</dbReference>
<evidence type="ECO:0000313" key="17">
    <source>
        <dbReference type="Proteomes" id="UP000799778"/>
    </source>
</evidence>
<proteinExistence type="predicted"/>
<feature type="domain" description="UBC core" evidence="15">
    <location>
        <begin position="292"/>
        <end position="440"/>
    </location>
</feature>
<dbReference type="AlphaFoldDB" id="A0A6A5XIN5"/>
<protein>
    <recommendedName>
        <fullName evidence="11">Ubiquitin-conjugating enzyme E2 Z</fullName>
        <ecNumber evidence="3">2.3.2.23</ecNumber>
    </recommendedName>
    <alternativeName>
        <fullName evidence="12">E2 ubiquitin-conjugating enzyme Z</fullName>
    </alternativeName>
    <alternativeName>
        <fullName evidence="14">Ubiquitin carrier protein Z</fullName>
    </alternativeName>
    <alternativeName>
        <fullName evidence="13">Ubiquitin-protein ligase Z</fullName>
    </alternativeName>
</protein>
<dbReference type="RefSeq" id="XP_033381457.1">
    <property type="nucleotide sequence ID" value="XM_033523614.1"/>
</dbReference>
<keyword evidence="7" id="KW-0547">Nucleotide-binding</keyword>
<evidence type="ECO:0000256" key="1">
    <source>
        <dbReference type="ARBA" id="ARBA00004123"/>
    </source>
</evidence>
<keyword evidence="6" id="KW-0053">Apoptosis</keyword>
<dbReference type="GO" id="GO:0061631">
    <property type="term" value="F:ubiquitin conjugating enzyme activity"/>
    <property type="evidence" value="ECO:0007669"/>
    <property type="project" value="UniProtKB-EC"/>
</dbReference>
<dbReference type="Pfam" id="PF00179">
    <property type="entry name" value="UQ_con"/>
    <property type="match status" value="2"/>
</dbReference>
<dbReference type="GO" id="GO:0005634">
    <property type="term" value="C:nucleus"/>
    <property type="evidence" value="ECO:0007669"/>
    <property type="project" value="UniProtKB-SubCell"/>
</dbReference>
<evidence type="ECO:0000256" key="4">
    <source>
        <dbReference type="ARBA" id="ARBA00022490"/>
    </source>
</evidence>
<dbReference type="PANTHER" id="PTHR46116:SF26">
    <property type="entry name" value="UBIQUITIN-CONJUGATING ENZYME E2 Z"/>
    <property type="match status" value="1"/>
</dbReference>
<name>A0A6A5XIN5_9PLEO</name>
<dbReference type="OrthoDB" id="1926878at2759"/>
<evidence type="ECO:0000256" key="11">
    <source>
        <dbReference type="ARBA" id="ARBA00039894"/>
    </source>
</evidence>
<dbReference type="SMART" id="SM00212">
    <property type="entry name" value="UBCc"/>
    <property type="match status" value="2"/>
</dbReference>
<keyword evidence="10" id="KW-0539">Nucleus</keyword>
<evidence type="ECO:0000256" key="6">
    <source>
        <dbReference type="ARBA" id="ARBA00022703"/>
    </source>
</evidence>
<keyword evidence="17" id="KW-1185">Reference proteome</keyword>
<dbReference type="Proteomes" id="UP000799778">
    <property type="component" value="Unassembled WGS sequence"/>
</dbReference>
<evidence type="ECO:0000256" key="8">
    <source>
        <dbReference type="ARBA" id="ARBA00022786"/>
    </source>
</evidence>